<dbReference type="EMBL" id="AQGS01000272">
    <property type="protein sequence ID" value="EPS40846.1"/>
    <property type="molecule type" value="Genomic_DNA"/>
</dbReference>
<sequence>MPLDYDKISRNSYQSENVSLTVLKDRPDGMRKANLLCPLCGMKSLDVVSMEEPSRYSSTPPPPYIALPIQNKQSGTSDLNCGTERPKSLPGIEGPKTLSSSKAKPEEATTSENPSGRSILQNQVDPIIISPDNSEAEVIPENVSIERPKIKKPRLATNQVPAQAQKTRPGRFSWSSETRIYLYILKLLSRTSDEDISKILAHITSQTCTKNAVLAQYAEHHKSGSQNAKIYNMIQRKMNSGYSKFLEAHWVVLRQTAMQLGLKITQNKK</sequence>
<accession>S8AIA6</accession>
<comment type="caution">
    <text evidence="2">The sequence shown here is derived from an EMBL/GenBank/DDBJ whole genome shotgun (WGS) entry which is preliminary data.</text>
</comment>
<feature type="compositionally biased region" description="Polar residues" evidence="1">
    <location>
        <begin position="70"/>
        <end position="80"/>
    </location>
</feature>
<reference evidence="2 3" key="1">
    <citation type="journal article" date="2013" name="PLoS Genet.">
        <title>Genomic mechanisms accounting for the adaptation to parasitism in nematode-trapping fungi.</title>
        <authorList>
            <person name="Meerupati T."/>
            <person name="Andersson K.M."/>
            <person name="Friman E."/>
            <person name="Kumar D."/>
            <person name="Tunlid A."/>
            <person name="Ahren D."/>
        </authorList>
    </citation>
    <scope>NUCLEOTIDE SEQUENCE [LARGE SCALE GENOMIC DNA]</scope>
    <source>
        <strain evidence="2 3">CBS 200.50</strain>
    </source>
</reference>
<feature type="compositionally biased region" description="Polar residues" evidence="1">
    <location>
        <begin position="97"/>
        <end position="121"/>
    </location>
</feature>
<proteinExistence type="predicted"/>
<keyword evidence="3" id="KW-1185">Reference proteome</keyword>
<dbReference type="Proteomes" id="UP000015100">
    <property type="component" value="Unassembled WGS sequence"/>
</dbReference>
<evidence type="ECO:0000256" key="1">
    <source>
        <dbReference type="SAM" id="MobiDB-lite"/>
    </source>
</evidence>
<gene>
    <name evidence="2" type="ORF">H072_5274</name>
</gene>
<evidence type="ECO:0000313" key="2">
    <source>
        <dbReference type="EMBL" id="EPS40846.1"/>
    </source>
</evidence>
<name>S8AIA6_DACHA</name>
<feature type="region of interest" description="Disordered" evidence="1">
    <location>
        <begin position="68"/>
        <end position="121"/>
    </location>
</feature>
<evidence type="ECO:0000313" key="3">
    <source>
        <dbReference type="Proteomes" id="UP000015100"/>
    </source>
</evidence>
<reference evidence="3" key="2">
    <citation type="submission" date="2013-04" db="EMBL/GenBank/DDBJ databases">
        <title>Genomic mechanisms accounting for the adaptation to parasitism in nematode-trapping fungi.</title>
        <authorList>
            <person name="Ahren D.G."/>
        </authorList>
    </citation>
    <scope>NUCLEOTIDE SEQUENCE [LARGE SCALE GENOMIC DNA]</scope>
    <source>
        <strain evidence="3">CBS 200.50</strain>
    </source>
</reference>
<dbReference type="AlphaFoldDB" id="S8AIA6"/>
<organism evidence="2 3">
    <name type="scientific">Dactylellina haptotyla (strain CBS 200.50)</name>
    <name type="common">Nematode-trapping fungus</name>
    <name type="synonym">Monacrosporium haptotylum</name>
    <dbReference type="NCBI Taxonomy" id="1284197"/>
    <lineage>
        <taxon>Eukaryota</taxon>
        <taxon>Fungi</taxon>
        <taxon>Dikarya</taxon>
        <taxon>Ascomycota</taxon>
        <taxon>Pezizomycotina</taxon>
        <taxon>Orbiliomycetes</taxon>
        <taxon>Orbiliales</taxon>
        <taxon>Orbiliaceae</taxon>
        <taxon>Dactylellina</taxon>
    </lineage>
</organism>
<dbReference type="HOGENOM" id="CLU_1034470_0_0_1"/>
<protein>
    <submittedName>
        <fullName evidence="2">Uncharacterized protein</fullName>
    </submittedName>
</protein>